<keyword evidence="3" id="KW-1185">Reference proteome</keyword>
<accession>A0A8T0DPC2</accession>
<dbReference type="OrthoDB" id="6257032at2759"/>
<evidence type="ECO:0000256" key="1">
    <source>
        <dbReference type="SAM" id="MobiDB-lite"/>
    </source>
</evidence>
<feature type="compositionally biased region" description="Low complexity" evidence="1">
    <location>
        <begin position="566"/>
        <end position="578"/>
    </location>
</feature>
<feature type="region of interest" description="Disordered" evidence="1">
    <location>
        <begin position="542"/>
        <end position="578"/>
    </location>
</feature>
<name>A0A8T0DPC2_9TREM</name>
<gene>
    <name evidence="2" type="ORF">P879_03286</name>
</gene>
<comment type="caution">
    <text evidence="2">The sequence shown here is derived from an EMBL/GenBank/DDBJ whole genome shotgun (WGS) entry which is preliminary data.</text>
</comment>
<sequence length="618" mass="71051">MNFDKQLQNEVTKFTKLCKDRQEQLLASCSREEKRISGEYHSHLEALARKHRKRSEKLQQKLEYKKKALHRKLEHELRIEMKLYRRYLGFRAQSTGRLNTYPLSDNEGSVYSLDTTTAARHNALNTSNSSGLCTQPTDNQGEQKGKRRKWTLRKLKKDAPKNESSLITESDLQTTLKRLRCEMEERLKYSDNEARMAVAQLEWEFLRERHDLKRDYLEAIADFKQRRLSSLSQIKKYQIKGYFDIHRKWLTGEHTHELANRQQASQDALKRVTAAQAIERQTACRLARTTAKGQKQVSHVLYSTKPTKDWLRDRSDKSKENQEVLLPARPMSSENTLMEILFPKSNIERAHDDVISQTSRPAYQAPSAYSSVEATAEAADLRAQSSQSIPTQYERDGLPVGGSLSEASTKRLIPRTVHSRLIQRNSLYQSKSVQSLHSALEACDNMQRAMMTSLSKQQVDQWTEVLTQERSLTEALMMAQAEQKKSLLQEETAALKRAQTEYENRAAHLAVVLEATEKFAEKEFMDERNGLTEYYYGKQSHLSSHVNSHPRSNETVRELASPNTSEPPHQQLSPSLPSTLDIYPIGRRLEKTILVTDKNSLSSGANGSVRERVIICRE</sequence>
<dbReference type="AlphaFoldDB" id="A0A8T0DPC2"/>
<protein>
    <submittedName>
        <fullName evidence="2">Centrosomal protein</fullName>
    </submittedName>
</protein>
<proteinExistence type="predicted"/>
<dbReference type="Proteomes" id="UP000699462">
    <property type="component" value="Unassembled WGS sequence"/>
</dbReference>
<evidence type="ECO:0000313" key="3">
    <source>
        <dbReference type="Proteomes" id="UP000699462"/>
    </source>
</evidence>
<organism evidence="2 3">
    <name type="scientific">Paragonimus westermani</name>
    <dbReference type="NCBI Taxonomy" id="34504"/>
    <lineage>
        <taxon>Eukaryota</taxon>
        <taxon>Metazoa</taxon>
        <taxon>Spiralia</taxon>
        <taxon>Lophotrochozoa</taxon>
        <taxon>Platyhelminthes</taxon>
        <taxon>Trematoda</taxon>
        <taxon>Digenea</taxon>
        <taxon>Plagiorchiida</taxon>
        <taxon>Troglotremata</taxon>
        <taxon>Troglotrematidae</taxon>
        <taxon>Paragonimus</taxon>
    </lineage>
</organism>
<evidence type="ECO:0000313" key="2">
    <source>
        <dbReference type="EMBL" id="KAF8568551.1"/>
    </source>
</evidence>
<reference evidence="2 3" key="1">
    <citation type="submission" date="2019-07" db="EMBL/GenBank/DDBJ databases">
        <title>Annotation for the trematode Paragonimus westermani.</title>
        <authorList>
            <person name="Choi Y.-J."/>
        </authorList>
    </citation>
    <scope>NUCLEOTIDE SEQUENCE [LARGE SCALE GENOMIC DNA]</scope>
    <source>
        <strain evidence="2">180907_Pwestermani</strain>
    </source>
</reference>
<feature type="compositionally biased region" description="Polar residues" evidence="1">
    <location>
        <begin position="124"/>
        <end position="142"/>
    </location>
</feature>
<feature type="region of interest" description="Disordered" evidence="1">
    <location>
        <begin position="124"/>
        <end position="147"/>
    </location>
</feature>
<dbReference type="EMBL" id="JTDF01002690">
    <property type="protein sequence ID" value="KAF8568551.1"/>
    <property type="molecule type" value="Genomic_DNA"/>
</dbReference>